<comment type="caution">
    <text evidence="3">The sequence shown here is derived from an EMBL/GenBank/DDBJ whole genome shotgun (WGS) entry which is preliminary data.</text>
</comment>
<gene>
    <name evidence="3" type="ORF">ACFPTR_13495</name>
</gene>
<evidence type="ECO:0000259" key="1">
    <source>
        <dbReference type="Pfam" id="PF11738"/>
    </source>
</evidence>
<reference evidence="4" key="1">
    <citation type="journal article" date="2019" name="Int. J. Syst. Evol. Microbiol.">
        <title>The Global Catalogue of Microorganisms (GCM) 10K type strain sequencing project: providing services to taxonomists for standard genome sequencing and annotation.</title>
        <authorList>
            <consortium name="The Broad Institute Genomics Platform"/>
            <consortium name="The Broad Institute Genome Sequencing Center for Infectious Disease"/>
            <person name="Wu L."/>
            <person name="Ma J."/>
        </authorList>
    </citation>
    <scope>NUCLEOTIDE SEQUENCE [LARGE SCALE GENOMIC DNA]</scope>
    <source>
        <strain evidence="4">CGMCC 1.15790</strain>
    </source>
</reference>
<keyword evidence="4" id="KW-1185">Reference proteome</keyword>
<dbReference type="InterPro" id="IPR025303">
    <property type="entry name" value="PdaC"/>
</dbReference>
<organism evidence="3 4">
    <name type="scientific">Aliibacillus thermotolerans</name>
    <dbReference type="NCBI Taxonomy" id="1834418"/>
    <lineage>
        <taxon>Bacteria</taxon>
        <taxon>Bacillati</taxon>
        <taxon>Bacillota</taxon>
        <taxon>Bacilli</taxon>
        <taxon>Bacillales</taxon>
        <taxon>Bacillaceae</taxon>
        <taxon>Aliibacillus</taxon>
    </lineage>
</organism>
<dbReference type="Pfam" id="PF11738">
    <property type="entry name" value="DUF3298"/>
    <property type="match status" value="1"/>
</dbReference>
<feature type="domain" description="DUF3298" evidence="1">
    <location>
        <begin position="152"/>
        <end position="233"/>
    </location>
</feature>
<sequence>MTKTVRKGKIILSTFLFLFAILFSTEGVSGKEADIQLKETEFDDIQLLQWQKNDELYEMNIQLPIFTTDALNAQMKKYMEEQITAFLEAIDGHVTSKRPGNLYITVDILKSGIGLYSLVFSEQIYTGGANWNDTNTVLLADVEKDQFMQQANLFQDVVKAREIIRPLVVEELKKDENLDGYLLEDQIEKWLRDPDYQFQNMYIDCANKRLGFIFDKYEVAAGVVGMPQVYLPLDEKLFSLFKDTWQERMQQCQK</sequence>
<dbReference type="Pfam" id="PF13739">
    <property type="entry name" value="PdaC"/>
    <property type="match status" value="1"/>
</dbReference>
<dbReference type="EMBL" id="JBHSPF010000070">
    <property type="protein sequence ID" value="MFC5629862.1"/>
    <property type="molecule type" value="Genomic_DNA"/>
</dbReference>
<evidence type="ECO:0000259" key="2">
    <source>
        <dbReference type="Pfam" id="PF13739"/>
    </source>
</evidence>
<protein>
    <submittedName>
        <fullName evidence="3">DUF3298 domain-containing protein</fullName>
    </submittedName>
</protein>
<feature type="domain" description="Deacetylase PdaC" evidence="2">
    <location>
        <begin position="52"/>
        <end position="130"/>
    </location>
</feature>
<dbReference type="RefSeq" id="WP_270895609.1">
    <property type="nucleotide sequence ID" value="NZ_JBHSPF010000070.1"/>
</dbReference>
<dbReference type="Proteomes" id="UP001596143">
    <property type="component" value="Unassembled WGS sequence"/>
</dbReference>
<dbReference type="Gene3D" id="3.90.640.20">
    <property type="entry name" value="Heat-shock cognate protein, ATPase"/>
    <property type="match status" value="1"/>
</dbReference>
<dbReference type="Gene3D" id="3.30.565.40">
    <property type="entry name" value="Fervidobacterium nodosum Rt17-B1 like"/>
    <property type="match status" value="1"/>
</dbReference>
<name>A0ABW0U8Q8_9BACI</name>
<dbReference type="InterPro" id="IPR037126">
    <property type="entry name" value="PdaC/RsiV-like_sf"/>
</dbReference>
<evidence type="ECO:0000313" key="4">
    <source>
        <dbReference type="Proteomes" id="UP001596143"/>
    </source>
</evidence>
<evidence type="ECO:0000313" key="3">
    <source>
        <dbReference type="EMBL" id="MFC5629862.1"/>
    </source>
</evidence>
<dbReference type="InterPro" id="IPR021729">
    <property type="entry name" value="DUF3298"/>
</dbReference>
<proteinExistence type="predicted"/>
<accession>A0ABW0U8Q8</accession>